<dbReference type="InterPro" id="IPR052006">
    <property type="entry name" value="MLP-like"/>
</dbReference>
<dbReference type="SMART" id="SM01037">
    <property type="entry name" value="Bet_v_1"/>
    <property type="match status" value="1"/>
</dbReference>
<comment type="subcellular location">
    <subcellularLocation>
        <location evidence="1">Cytoplasm</location>
        <location evidence="1">Cytosol</location>
    </subcellularLocation>
</comment>
<dbReference type="Gramene" id="OIW01981">
    <property type="protein sequence ID" value="OIW01981"/>
    <property type="gene ID" value="TanjilG_14012"/>
</dbReference>
<dbReference type="Gene3D" id="3.30.530.20">
    <property type="match status" value="1"/>
</dbReference>
<reference evidence="8 9" key="1">
    <citation type="journal article" date="2017" name="Plant Biotechnol. J.">
        <title>A comprehensive draft genome sequence for lupin (Lupinus angustifolius), an emerging health food: insights into plant-microbe interactions and legume evolution.</title>
        <authorList>
            <person name="Hane J.K."/>
            <person name="Ming Y."/>
            <person name="Kamphuis L.G."/>
            <person name="Nelson M.N."/>
            <person name="Garg G."/>
            <person name="Atkins C.A."/>
            <person name="Bayer P.E."/>
            <person name="Bravo A."/>
            <person name="Bringans S."/>
            <person name="Cannon S."/>
            <person name="Edwards D."/>
            <person name="Foley R."/>
            <person name="Gao L.L."/>
            <person name="Harrison M.J."/>
            <person name="Huang W."/>
            <person name="Hurgobin B."/>
            <person name="Li S."/>
            <person name="Liu C.W."/>
            <person name="McGrath A."/>
            <person name="Morahan G."/>
            <person name="Murray J."/>
            <person name="Weller J."/>
            <person name="Jian J."/>
            <person name="Singh K.B."/>
        </authorList>
    </citation>
    <scope>NUCLEOTIDE SEQUENCE [LARGE SCALE GENOMIC DNA]</scope>
    <source>
        <strain evidence="9">cv. Tanjil</strain>
        <tissue evidence="8">Whole plant</tissue>
    </source>
</reference>
<evidence type="ECO:0000256" key="2">
    <source>
        <dbReference type="ARBA" id="ARBA00022722"/>
    </source>
</evidence>
<dbReference type="InterPro" id="IPR000916">
    <property type="entry name" value="Bet_v_I/MLP"/>
</dbReference>
<name>A0A1J7HJQ9_LUPAN</name>
<evidence type="ECO:0000256" key="3">
    <source>
        <dbReference type="ARBA" id="ARBA00022723"/>
    </source>
</evidence>
<evidence type="ECO:0000313" key="9">
    <source>
        <dbReference type="Proteomes" id="UP000188354"/>
    </source>
</evidence>
<dbReference type="EMBL" id="CM007371">
    <property type="protein sequence ID" value="OIW01981.1"/>
    <property type="molecule type" value="Genomic_DNA"/>
</dbReference>
<dbReference type="AlphaFoldDB" id="A0A1J7HJQ9"/>
<evidence type="ECO:0000259" key="7">
    <source>
        <dbReference type="SMART" id="SM01037"/>
    </source>
</evidence>
<dbReference type="GO" id="GO:0006952">
    <property type="term" value="P:defense response"/>
    <property type="evidence" value="ECO:0007669"/>
    <property type="project" value="InterPro"/>
</dbReference>
<evidence type="ECO:0000256" key="5">
    <source>
        <dbReference type="ARBA" id="ARBA00022837"/>
    </source>
</evidence>
<feature type="domain" description="Bet v I/Major latex protein" evidence="7">
    <location>
        <begin position="2"/>
        <end position="152"/>
    </location>
</feature>
<keyword evidence="5" id="KW-0106">Calcium</keyword>
<dbReference type="Proteomes" id="UP000188354">
    <property type="component" value="Chromosome LG11"/>
</dbReference>
<dbReference type="GO" id="GO:0016787">
    <property type="term" value="F:hydrolase activity"/>
    <property type="evidence" value="ECO:0007669"/>
    <property type="project" value="UniProtKB-KW"/>
</dbReference>
<dbReference type="InterPro" id="IPR023393">
    <property type="entry name" value="START-like_dom_sf"/>
</dbReference>
<proteinExistence type="inferred from homology"/>
<evidence type="ECO:0000256" key="1">
    <source>
        <dbReference type="ARBA" id="ARBA00004514"/>
    </source>
</evidence>
<dbReference type="OMA" id="FKERIEM"/>
<dbReference type="KEGG" id="lang:109359594"/>
<accession>A0A1J7HJQ9</accession>
<gene>
    <name evidence="8" type="ORF">TanjilG_14012</name>
</gene>
<protein>
    <recommendedName>
        <fullName evidence="7">Bet v I/Major latex protein domain-containing protein</fullName>
    </recommendedName>
</protein>
<dbReference type="GO" id="GO:0005829">
    <property type="term" value="C:cytosol"/>
    <property type="evidence" value="ECO:0007669"/>
    <property type="project" value="UniProtKB-SubCell"/>
</dbReference>
<keyword evidence="4" id="KW-0378">Hydrolase</keyword>
<keyword evidence="3" id="KW-0479">Metal-binding</keyword>
<evidence type="ECO:0000256" key="4">
    <source>
        <dbReference type="ARBA" id="ARBA00022801"/>
    </source>
</evidence>
<dbReference type="PANTHER" id="PTHR31338:SF16">
    <property type="entry name" value="POLYKETIDE CYCLASE_DEHYDRASE AND LIPID TRANSPORT SUPERFAMILY PROTEIN"/>
    <property type="match status" value="1"/>
</dbReference>
<dbReference type="CDD" id="cd07816">
    <property type="entry name" value="Bet_v1-like"/>
    <property type="match status" value="1"/>
</dbReference>
<dbReference type="SUPFAM" id="SSF55961">
    <property type="entry name" value="Bet v1-like"/>
    <property type="match status" value="1"/>
</dbReference>
<evidence type="ECO:0000256" key="6">
    <source>
        <dbReference type="ARBA" id="ARBA00038242"/>
    </source>
</evidence>
<keyword evidence="2" id="KW-0540">Nuclease</keyword>
<dbReference type="Pfam" id="PF00407">
    <property type="entry name" value="Bet_v_1"/>
    <property type="match status" value="1"/>
</dbReference>
<dbReference type="GO" id="GO:0004518">
    <property type="term" value="F:nuclease activity"/>
    <property type="evidence" value="ECO:0007669"/>
    <property type="project" value="UniProtKB-KW"/>
</dbReference>
<comment type="similarity">
    <text evidence="6">Belongs to the MLP family.</text>
</comment>
<dbReference type="GO" id="GO:0046872">
    <property type="term" value="F:metal ion binding"/>
    <property type="evidence" value="ECO:0007669"/>
    <property type="project" value="UniProtKB-KW"/>
</dbReference>
<dbReference type="STRING" id="3871.A0A1J7HJQ9"/>
<evidence type="ECO:0000313" key="8">
    <source>
        <dbReference type="EMBL" id="OIW01981.1"/>
    </source>
</evidence>
<keyword evidence="9" id="KW-1185">Reference proteome</keyword>
<organism evidence="8 9">
    <name type="scientific">Lupinus angustifolius</name>
    <name type="common">Narrow-leaved blue lupine</name>
    <dbReference type="NCBI Taxonomy" id="3871"/>
    <lineage>
        <taxon>Eukaryota</taxon>
        <taxon>Viridiplantae</taxon>
        <taxon>Streptophyta</taxon>
        <taxon>Embryophyta</taxon>
        <taxon>Tracheophyta</taxon>
        <taxon>Spermatophyta</taxon>
        <taxon>Magnoliopsida</taxon>
        <taxon>eudicotyledons</taxon>
        <taxon>Gunneridae</taxon>
        <taxon>Pentapetalae</taxon>
        <taxon>rosids</taxon>
        <taxon>fabids</taxon>
        <taxon>Fabales</taxon>
        <taxon>Fabaceae</taxon>
        <taxon>Papilionoideae</taxon>
        <taxon>50 kb inversion clade</taxon>
        <taxon>genistoids sensu lato</taxon>
        <taxon>core genistoids</taxon>
        <taxon>Genisteae</taxon>
        <taxon>Lupinus</taxon>
    </lineage>
</organism>
<sequence>MALNGKISTEVEINIPAQELFNLFAKKLHDLQHITDRIHEGKVHHGDDWHSGDSVKHWSYTIDDKVITSKEKIEFIDEEKKSITFDLFEGDVSQYYKILKINLQVIDKDDGGAIAKWTVEYEKVDENVEPPNGYLEFLTKITKDSNHHLLNA</sequence>
<dbReference type="OrthoDB" id="1847301at2759"/>
<dbReference type="PANTHER" id="PTHR31338">
    <property type="entry name" value="POLYKETIDE CYCLASE/DEHYDRASE AND LIPID TRANSPORT SUPERFAMILY PROTEIN"/>
    <property type="match status" value="1"/>
</dbReference>